<dbReference type="OMA" id="WIRCYSH"/>
<dbReference type="InterPro" id="IPR011009">
    <property type="entry name" value="Kinase-like_dom_sf"/>
</dbReference>
<feature type="compositionally biased region" description="Acidic residues" evidence="5">
    <location>
        <begin position="200"/>
        <end position="209"/>
    </location>
</feature>
<dbReference type="GO" id="GO:0005524">
    <property type="term" value="F:ATP binding"/>
    <property type="evidence" value="ECO:0007669"/>
    <property type="project" value="UniProtKB-KW"/>
</dbReference>
<dbReference type="InParanoid" id="H3D2S3"/>
<protein>
    <recommendedName>
        <fullName evidence="6">Protein kinase domain-containing protein</fullName>
    </recommendedName>
</protein>
<dbReference type="GO" id="GO:0007249">
    <property type="term" value="P:canonical NF-kappaB signal transduction"/>
    <property type="evidence" value="ECO:0007669"/>
    <property type="project" value="TreeGrafter"/>
</dbReference>
<feature type="compositionally biased region" description="Basic and acidic residues" evidence="5">
    <location>
        <begin position="285"/>
        <end position="307"/>
    </location>
</feature>
<feature type="region of interest" description="Disordered" evidence="5">
    <location>
        <begin position="283"/>
        <end position="313"/>
    </location>
</feature>
<dbReference type="InterPro" id="IPR050538">
    <property type="entry name" value="MAP_kinase_kinase_kinase"/>
</dbReference>
<keyword evidence="2" id="KW-0547">Nucleotide-binding</keyword>
<feature type="region of interest" description="Disordered" evidence="5">
    <location>
        <begin position="200"/>
        <end position="252"/>
    </location>
</feature>
<evidence type="ECO:0000259" key="6">
    <source>
        <dbReference type="PROSITE" id="PS50011"/>
    </source>
</evidence>
<dbReference type="AlphaFoldDB" id="H3D2S3"/>
<feature type="compositionally biased region" description="Acidic residues" evidence="5">
    <location>
        <begin position="223"/>
        <end position="242"/>
    </location>
</feature>
<evidence type="ECO:0000256" key="4">
    <source>
        <dbReference type="ARBA" id="ARBA00022840"/>
    </source>
</evidence>
<evidence type="ECO:0000256" key="1">
    <source>
        <dbReference type="ARBA" id="ARBA00022679"/>
    </source>
</evidence>
<name>H3D2S3_TETNG</name>
<dbReference type="Proteomes" id="UP000007303">
    <property type="component" value="Unassembled WGS sequence"/>
</dbReference>
<evidence type="ECO:0000313" key="8">
    <source>
        <dbReference type="Proteomes" id="UP000007303"/>
    </source>
</evidence>
<sequence length="430" mass="47726">VAVENVLLSADCRDTFLCDFGLSETVDDSGWSDQAFRGGVFPGTETHMAPEVARGDPLSSKADVWSSCCMLLHMLNGCRPWTRYYSHPLCLQIVNEPPPLWEVPSHCNNFTARVFRAGLRKDPERRASARALRRRTTKALRAVGGLSRRSVRTAWEKLYQVEIEDSSPCPSSPGSSCAEPPADVSAPAVFWVSPWRTAAVDEDEDDGEAESGGSEPRSLRVEEDWDGWTDSEVDLYTGEDDSSPGKTLRTDGDWSSAEYLQALTDLFPLLQKCQPAVCGSEEELEHLREGESRKSTGRIQDSEHSSDDLSSGVFSSCNSRTDSAADRLLSANQPSLYCSSAAGVDIWIENVQGGCVRIRERRDTKVGHVAIGISDKVSGKPFTLETLDRKTVPFDEEIRESCVWLRCVPALDTCQHWTWRVRDGKLELRE</sequence>
<evidence type="ECO:0000256" key="3">
    <source>
        <dbReference type="ARBA" id="ARBA00022777"/>
    </source>
</evidence>
<dbReference type="PANTHER" id="PTHR48016:SF9">
    <property type="entry name" value="MITOGEN-ACTIVATED PROTEIN KINASE KINASE KINASE 14"/>
    <property type="match status" value="1"/>
</dbReference>
<dbReference type="PANTHER" id="PTHR48016">
    <property type="entry name" value="MAP KINASE KINASE KINASE SSK2-RELATED-RELATED"/>
    <property type="match status" value="1"/>
</dbReference>
<evidence type="ECO:0000256" key="2">
    <source>
        <dbReference type="ARBA" id="ARBA00022741"/>
    </source>
</evidence>
<evidence type="ECO:0000313" key="7">
    <source>
        <dbReference type="Ensembl" id="ENSTNIP00000014811.1"/>
    </source>
</evidence>
<dbReference type="Gene3D" id="1.10.510.10">
    <property type="entry name" value="Transferase(Phosphotransferase) domain 1"/>
    <property type="match status" value="1"/>
</dbReference>
<dbReference type="GeneTree" id="ENSGT00940000156497"/>
<dbReference type="Ensembl" id="ENSTNIT00000015012.1">
    <property type="protein sequence ID" value="ENSTNIP00000014811.1"/>
    <property type="gene ID" value="ENSTNIG00000011855.1"/>
</dbReference>
<dbReference type="SUPFAM" id="SSF56112">
    <property type="entry name" value="Protein kinase-like (PK-like)"/>
    <property type="match status" value="1"/>
</dbReference>
<accession>H3D2S3</accession>
<reference evidence="8" key="1">
    <citation type="journal article" date="2004" name="Nature">
        <title>Genome duplication in the teleost fish Tetraodon nigroviridis reveals the early vertebrate proto-karyotype.</title>
        <authorList>
            <person name="Jaillon O."/>
            <person name="Aury J.-M."/>
            <person name="Brunet F."/>
            <person name="Petit J.-L."/>
            <person name="Stange-Thomann N."/>
            <person name="Mauceli E."/>
            <person name="Bouneau L."/>
            <person name="Fischer C."/>
            <person name="Ozouf-Costaz C."/>
            <person name="Bernot A."/>
            <person name="Nicaud S."/>
            <person name="Jaffe D."/>
            <person name="Fisher S."/>
            <person name="Lutfalla G."/>
            <person name="Dossat C."/>
            <person name="Segurens B."/>
            <person name="Dasilva C."/>
            <person name="Salanoubat M."/>
            <person name="Levy M."/>
            <person name="Boudet N."/>
            <person name="Castellano S."/>
            <person name="Anthouard V."/>
            <person name="Jubin C."/>
            <person name="Castelli V."/>
            <person name="Katinka M."/>
            <person name="Vacherie B."/>
            <person name="Biemont C."/>
            <person name="Skalli Z."/>
            <person name="Cattolico L."/>
            <person name="Poulain J."/>
            <person name="De Berardinis V."/>
            <person name="Cruaud C."/>
            <person name="Duprat S."/>
            <person name="Brottier P."/>
            <person name="Coutanceau J.-P."/>
            <person name="Gouzy J."/>
            <person name="Parra G."/>
            <person name="Lardier G."/>
            <person name="Chapple C."/>
            <person name="McKernan K.J."/>
            <person name="McEwan P."/>
            <person name="Bosak S."/>
            <person name="Kellis M."/>
            <person name="Volff J.-N."/>
            <person name="Guigo R."/>
            <person name="Zody M.C."/>
            <person name="Mesirov J."/>
            <person name="Lindblad-Toh K."/>
            <person name="Birren B."/>
            <person name="Nusbaum C."/>
            <person name="Kahn D."/>
            <person name="Robinson-Rechavi M."/>
            <person name="Laudet V."/>
            <person name="Schachter V."/>
            <person name="Quetier F."/>
            <person name="Saurin W."/>
            <person name="Scarpelli C."/>
            <person name="Wincker P."/>
            <person name="Lander E.S."/>
            <person name="Weissenbach J."/>
            <person name="Roest Crollius H."/>
        </authorList>
    </citation>
    <scope>NUCLEOTIDE SEQUENCE [LARGE SCALE GENOMIC DNA]</scope>
</reference>
<dbReference type="HOGENOM" id="CLU_010641_1_1_1"/>
<dbReference type="InterPro" id="IPR000719">
    <property type="entry name" value="Prot_kinase_dom"/>
</dbReference>
<dbReference type="Pfam" id="PF00069">
    <property type="entry name" value="Pkinase"/>
    <property type="match status" value="1"/>
</dbReference>
<dbReference type="STRING" id="99883.ENSTNIP00000014811"/>
<keyword evidence="1" id="KW-0808">Transferase</keyword>
<keyword evidence="3" id="KW-0418">Kinase</keyword>
<dbReference type="PROSITE" id="PS50011">
    <property type="entry name" value="PROTEIN_KINASE_DOM"/>
    <property type="match status" value="1"/>
</dbReference>
<reference evidence="7" key="3">
    <citation type="submission" date="2025-09" db="UniProtKB">
        <authorList>
            <consortium name="Ensembl"/>
        </authorList>
    </citation>
    <scope>IDENTIFICATION</scope>
</reference>
<keyword evidence="8" id="KW-1185">Reference proteome</keyword>
<dbReference type="GO" id="GO:0004672">
    <property type="term" value="F:protein kinase activity"/>
    <property type="evidence" value="ECO:0007669"/>
    <property type="project" value="InterPro"/>
</dbReference>
<evidence type="ECO:0000256" key="5">
    <source>
        <dbReference type="SAM" id="MobiDB-lite"/>
    </source>
</evidence>
<organism evidence="7 8">
    <name type="scientific">Tetraodon nigroviridis</name>
    <name type="common">Spotted green pufferfish</name>
    <name type="synonym">Chelonodon nigroviridis</name>
    <dbReference type="NCBI Taxonomy" id="99883"/>
    <lineage>
        <taxon>Eukaryota</taxon>
        <taxon>Metazoa</taxon>
        <taxon>Chordata</taxon>
        <taxon>Craniata</taxon>
        <taxon>Vertebrata</taxon>
        <taxon>Euteleostomi</taxon>
        <taxon>Actinopterygii</taxon>
        <taxon>Neopterygii</taxon>
        <taxon>Teleostei</taxon>
        <taxon>Neoteleostei</taxon>
        <taxon>Acanthomorphata</taxon>
        <taxon>Eupercaria</taxon>
        <taxon>Tetraodontiformes</taxon>
        <taxon>Tetradontoidea</taxon>
        <taxon>Tetraodontidae</taxon>
        <taxon>Tetraodon</taxon>
    </lineage>
</organism>
<reference evidence="7" key="2">
    <citation type="submission" date="2025-08" db="UniProtKB">
        <authorList>
            <consortium name="Ensembl"/>
        </authorList>
    </citation>
    <scope>IDENTIFICATION</scope>
</reference>
<feature type="domain" description="Protein kinase" evidence="6">
    <location>
        <begin position="1"/>
        <end position="140"/>
    </location>
</feature>
<keyword evidence="4" id="KW-0067">ATP-binding</keyword>
<proteinExistence type="predicted"/>